<keyword evidence="2" id="KW-1185">Reference proteome</keyword>
<proteinExistence type="predicted"/>
<dbReference type="AlphaFoldDB" id="A0AAV4B9R6"/>
<organism evidence="1 2">
    <name type="scientific">Plakobranchus ocellatus</name>
    <dbReference type="NCBI Taxonomy" id="259542"/>
    <lineage>
        <taxon>Eukaryota</taxon>
        <taxon>Metazoa</taxon>
        <taxon>Spiralia</taxon>
        <taxon>Lophotrochozoa</taxon>
        <taxon>Mollusca</taxon>
        <taxon>Gastropoda</taxon>
        <taxon>Heterobranchia</taxon>
        <taxon>Euthyneura</taxon>
        <taxon>Panpulmonata</taxon>
        <taxon>Sacoglossa</taxon>
        <taxon>Placobranchoidea</taxon>
        <taxon>Plakobranchidae</taxon>
        <taxon>Plakobranchus</taxon>
    </lineage>
</organism>
<accession>A0AAV4B9R6</accession>
<evidence type="ECO:0000313" key="2">
    <source>
        <dbReference type="Proteomes" id="UP000735302"/>
    </source>
</evidence>
<evidence type="ECO:0000313" key="1">
    <source>
        <dbReference type="EMBL" id="GFO16879.1"/>
    </source>
</evidence>
<protein>
    <submittedName>
        <fullName evidence="1">Uncharacterized protein</fullName>
    </submittedName>
</protein>
<gene>
    <name evidence="1" type="ORF">PoB_004338400</name>
</gene>
<comment type="caution">
    <text evidence="1">The sequence shown here is derived from an EMBL/GenBank/DDBJ whole genome shotgun (WGS) entry which is preliminary data.</text>
</comment>
<dbReference type="Proteomes" id="UP000735302">
    <property type="component" value="Unassembled WGS sequence"/>
</dbReference>
<reference evidence="1 2" key="1">
    <citation type="journal article" date="2021" name="Elife">
        <title>Chloroplast acquisition without the gene transfer in kleptoplastic sea slugs, Plakobranchus ocellatus.</title>
        <authorList>
            <person name="Maeda T."/>
            <person name="Takahashi S."/>
            <person name="Yoshida T."/>
            <person name="Shimamura S."/>
            <person name="Takaki Y."/>
            <person name="Nagai Y."/>
            <person name="Toyoda A."/>
            <person name="Suzuki Y."/>
            <person name="Arimoto A."/>
            <person name="Ishii H."/>
            <person name="Satoh N."/>
            <person name="Nishiyama T."/>
            <person name="Hasebe M."/>
            <person name="Maruyama T."/>
            <person name="Minagawa J."/>
            <person name="Obokata J."/>
            <person name="Shigenobu S."/>
        </authorList>
    </citation>
    <scope>NUCLEOTIDE SEQUENCE [LARGE SCALE GENOMIC DNA]</scope>
</reference>
<name>A0AAV4B9R6_9GAST</name>
<dbReference type="EMBL" id="BLXT01004727">
    <property type="protein sequence ID" value="GFO16879.1"/>
    <property type="molecule type" value="Genomic_DNA"/>
</dbReference>
<sequence>MFQLLECYDEALRKDLTRSFRNLTSYDEPTLLVHIKSLAVGQKNVMVAPLQLQQRTQDRDEPVRVFSACLKGQANVCQYDMIKWKETLSLLALLMKISALMCWARPTKRCHLRKQSASLTPKKVGSALLVKSTPSQQLYLWQSMQPAVHTGRWREDGFRAGLQTEKLSLKTNYAVAVVKQDIAARSRSA</sequence>